<accession>A0A926G944</accession>
<dbReference type="AlphaFoldDB" id="A0A926G944"/>
<reference evidence="1" key="1">
    <citation type="submission" date="2020-08" db="EMBL/GenBank/DDBJ databases">
        <title>Paracoccus amoyensis sp. nov., isolated from the surface seawater at coast of Xiamen, Fujian.</title>
        <authorList>
            <person name="Lyu L."/>
        </authorList>
    </citation>
    <scope>NUCLEOTIDE SEQUENCE</scope>
    <source>
        <strain evidence="1">11-3</strain>
    </source>
</reference>
<organism evidence="1 2">
    <name type="scientific">Paracoccus amoyensis</name>
    <dbReference type="NCBI Taxonomy" id="2760093"/>
    <lineage>
        <taxon>Bacteria</taxon>
        <taxon>Pseudomonadati</taxon>
        <taxon>Pseudomonadota</taxon>
        <taxon>Alphaproteobacteria</taxon>
        <taxon>Rhodobacterales</taxon>
        <taxon>Paracoccaceae</taxon>
        <taxon>Paracoccus</taxon>
    </lineage>
</organism>
<evidence type="ECO:0000313" key="1">
    <source>
        <dbReference type="EMBL" id="MBC9246753.1"/>
    </source>
</evidence>
<sequence>MTLPTSYKTGRVSVTAGSTTVAGASTLWLAAGLNPGDVFWAAGLSVSIQSIDGNGKITLAYPWPGATLVSILYEIRFASDASRVLAASREVLRRLADGEFISFDGISVATGGENSAVSYANGLLTIPRGKRGAVNFSELTVRTGNPGSNVSIANNILTIPRGADGDVSAAQLTVETNRRIAGLRDAGALPLVSVAGTADAITANLAASLVEGGIVVGASSMVELIPVAANTGPATLQVGTDSVRTIVTETGAQLGAGALRTGVSYILRRRGSTWRIISGLVLAGDLTAERTERNLNNALAGMVMLENIAGSGDAITADMPSLLIGTGIAASNLRNIRFTVPAENGGTPTINIGGTGAVQIFDTRNVALPAGTLKPGQVYDATKIAGRWRLLSPEVSRADHQAEVTARQAGESALNSRVDTVTQRNLHTGAAVGQLQQQQDFAGDDVILAHDRSGNVVGWFDDRGRLVLGGLLTGDYRAGDDAAIIAADQSGRPVIWVTMDGKFGSAPIDWTRQPLTGFDWGAVFAGGFAGDPLVVMGDASGRALIWVDEAGQLFGGGGGGGGISRRQPATSGNAWQPIDDGTSLRYLSDQYQGRIMGFEERAGLNLAETGPNAVGVIAYGGGGALVTRPVPEDWRYHIRRPDLGHDGGMLSAEAIAAMMLTDRRARNLSLPTVIAMTAGLGSPTASETNAASPLYSTVLGQIAQSVLKLAEWDKALIVDRVAMSLLAGAPQTSEIAADNEYASTAAALRADIVLATGQSQPPLIVVSPSAGTRGGDASAVALAESKLDAAHPALGLVVAGPRHVYALQEGTLATLTAEGAMMQSELEAIAVREIHAGRLWYCPRLSSATIRDATITAYFLSMSDLMIPAAGEHGLSITGITNGVTVTNVALAGRIATITLSGNPTGDLKLNCAWGRTGNPTGARPFNRSDIRDDFWEPSRILPHHVHFRQALPASVSVTAA</sequence>
<name>A0A926G944_9RHOB</name>
<dbReference type="EMBL" id="JACOQL010000002">
    <property type="protein sequence ID" value="MBC9246753.1"/>
    <property type="molecule type" value="Genomic_DNA"/>
</dbReference>
<comment type="caution">
    <text evidence="1">The sequence shown here is derived from an EMBL/GenBank/DDBJ whole genome shotgun (WGS) entry which is preliminary data.</text>
</comment>
<gene>
    <name evidence="1" type="ORF">H4P12_08510</name>
</gene>
<evidence type="ECO:0000313" key="2">
    <source>
        <dbReference type="Proteomes" id="UP000608594"/>
    </source>
</evidence>
<proteinExistence type="predicted"/>
<protein>
    <submittedName>
        <fullName evidence="1">Uncharacterized protein</fullName>
    </submittedName>
</protein>
<dbReference type="Proteomes" id="UP000608594">
    <property type="component" value="Unassembled WGS sequence"/>
</dbReference>
<keyword evidence="2" id="KW-1185">Reference proteome</keyword>
<dbReference type="RefSeq" id="WP_187793206.1">
    <property type="nucleotide sequence ID" value="NZ_JACOQL010000002.1"/>
</dbReference>